<dbReference type="GO" id="GO:0003677">
    <property type="term" value="F:DNA binding"/>
    <property type="evidence" value="ECO:0007669"/>
    <property type="project" value="InterPro"/>
</dbReference>
<dbReference type="AlphaFoldDB" id="A0A671YJ80"/>
<dbReference type="InParanoid" id="A0A671YJ80"/>
<dbReference type="GeneTree" id="ENSGT00600000084860"/>
<dbReference type="InterPro" id="IPR004210">
    <property type="entry name" value="BESS_motif"/>
</dbReference>
<dbReference type="GO" id="GO:0005667">
    <property type="term" value="C:transcription regulator complex"/>
    <property type="evidence" value="ECO:0007669"/>
    <property type="project" value="TreeGrafter"/>
</dbReference>
<dbReference type="PANTHER" id="PTHR12243">
    <property type="entry name" value="MADF DOMAIN TRANSCRIPTION FACTOR"/>
    <property type="match status" value="1"/>
</dbReference>
<evidence type="ECO:0000256" key="1">
    <source>
        <dbReference type="PROSITE-ProRule" id="PRU00371"/>
    </source>
</evidence>
<dbReference type="Pfam" id="PF10545">
    <property type="entry name" value="MADF_DNA_bdg"/>
    <property type="match status" value="1"/>
</dbReference>
<reference evidence="5" key="1">
    <citation type="submission" date="2021-04" db="EMBL/GenBank/DDBJ databases">
        <authorList>
            <consortium name="Wellcome Sanger Institute Data Sharing"/>
        </authorList>
    </citation>
    <scope>NUCLEOTIDE SEQUENCE [LARGE SCALE GENOMIC DNA]</scope>
</reference>
<dbReference type="PANTHER" id="PTHR12243:SF48">
    <property type="entry name" value="MADF DOMAIN-CONTAINING PROTEIN"/>
    <property type="match status" value="1"/>
</dbReference>
<sequence>LAEKLIVAVCGHPVLYDTTAVFYRNRYKKEEAWVKVAEEVGLPVEVCRKKWKGLRDTYLKKKREGEKRSGSAGGNLRKWRFSAVLSFLDPFTTPRETSGNMGQGVEEDWTAETSYEESLGDEAAAGPSELWSGEAGPSSGPLEERFLSSLAPSLHRLPPQQREFVKFQIHKLIYENTFVTVNLDILE</sequence>
<keyword evidence="6" id="KW-1185">Reference proteome</keyword>
<organism evidence="5 6">
    <name type="scientific">Sparus aurata</name>
    <name type="common">Gilthead sea bream</name>
    <dbReference type="NCBI Taxonomy" id="8175"/>
    <lineage>
        <taxon>Eukaryota</taxon>
        <taxon>Metazoa</taxon>
        <taxon>Chordata</taxon>
        <taxon>Craniata</taxon>
        <taxon>Vertebrata</taxon>
        <taxon>Euteleostomi</taxon>
        <taxon>Actinopterygii</taxon>
        <taxon>Neopterygii</taxon>
        <taxon>Teleostei</taxon>
        <taxon>Neoteleostei</taxon>
        <taxon>Acanthomorphata</taxon>
        <taxon>Eupercaria</taxon>
        <taxon>Spariformes</taxon>
        <taxon>Sparidae</taxon>
        <taxon>Sparus</taxon>
    </lineage>
</organism>
<evidence type="ECO:0000256" key="2">
    <source>
        <dbReference type="SAM" id="MobiDB-lite"/>
    </source>
</evidence>
<evidence type="ECO:0000313" key="6">
    <source>
        <dbReference type="Proteomes" id="UP000472265"/>
    </source>
</evidence>
<protein>
    <recommendedName>
        <fullName evidence="7">MADF domain-containing protein</fullName>
    </recommendedName>
</protein>
<feature type="compositionally biased region" description="Acidic residues" evidence="2">
    <location>
        <begin position="111"/>
        <end position="120"/>
    </location>
</feature>
<feature type="region of interest" description="Disordered" evidence="2">
    <location>
        <begin position="111"/>
        <end position="144"/>
    </location>
</feature>
<name>A0A671YJ80_SPAAU</name>
<dbReference type="InterPro" id="IPR006578">
    <property type="entry name" value="MADF-dom"/>
</dbReference>
<dbReference type="InterPro" id="IPR039353">
    <property type="entry name" value="TF_Adf1"/>
</dbReference>
<feature type="domain" description="BESS" evidence="4">
    <location>
        <begin position="140"/>
        <end position="179"/>
    </location>
</feature>
<keyword evidence="1" id="KW-0539">Nucleus</keyword>
<dbReference type="Proteomes" id="UP000472265">
    <property type="component" value="Chromosome 24"/>
</dbReference>
<evidence type="ECO:0000313" key="5">
    <source>
        <dbReference type="Ensembl" id="ENSSAUP00010061403.1"/>
    </source>
</evidence>
<proteinExistence type="predicted"/>
<evidence type="ECO:0000259" key="3">
    <source>
        <dbReference type="PROSITE" id="PS51029"/>
    </source>
</evidence>
<evidence type="ECO:0000259" key="4">
    <source>
        <dbReference type="PROSITE" id="PS51031"/>
    </source>
</evidence>
<dbReference type="PROSITE" id="PS51031">
    <property type="entry name" value="BESS"/>
    <property type="match status" value="1"/>
</dbReference>
<dbReference type="GO" id="GO:0005634">
    <property type="term" value="C:nucleus"/>
    <property type="evidence" value="ECO:0007669"/>
    <property type="project" value="UniProtKB-SubCell"/>
</dbReference>
<reference evidence="5" key="2">
    <citation type="submission" date="2025-08" db="UniProtKB">
        <authorList>
            <consortium name="Ensembl"/>
        </authorList>
    </citation>
    <scope>IDENTIFICATION</scope>
</reference>
<accession>A0A671YJ80</accession>
<dbReference type="OMA" id="DTRHENH"/>
<reference evidence="5" key="3">
    <citation type="submission" date="2025-09" db="UniProtKB">
        <authorList>
            <consortium name="Ensembl"/>
        </authorList>
    </citation>
    <scope>IDENTIFICATION</scope>
</reference>
<dbReference type="Ensembl" id="ENSSAUT00010064399.1">
    <property type="protein sequence ID" value="ENSSAUP00010061403.1"/>
    <property type="gene ID" value="ENSSAUG00010024837.1"/>
</dbReference>
<dbReference type="GO" id="GO:0006357">
    <property type="term" value="P:regulation of transcription by RNA polymerase II"/>
    <property type="evidence" value="ECO:0007669"/>
    <property type="project" value="TreeGrafter"/>
</dbReference>
<dbReference type="PROSITE" id="PS51029">
    <property type="entry name" value="MADF"/>
    <property type="match status" value="1"/>
</dbReference>
<feature type="domain" description="MADF" evidence="3">
    <location>
        <begin position="4"/>
        <end position="93"/>
    </location>
</feature>
<dbReference type="SMART" id="SM00595">
    <property type="entry name" value="MADF"/>
    <property type="match status" value="1"/>
</dbReference>
<evidence type="ECO:0008006" key="7">
    <source>
        <dbReference type="Google" id="ProtNLM"/>
    </source>
</evidence>
<comment type="subcellular location">
    <subcellularLocation>
        <location evidence="1">Nucleus</location>
    </subcellularLocation>
</comment>